<keyword evidence="1 3" id="KW-0479">Metal-binding</keyword>
<dbReference type="Pfam" id="PF13920">
    <property type="entry name" value="zf-C3HC4_3"/>
    <property type="match status" value="1"/>
</dbReference>
<feature type="domain" description="RING-type" evidence="5">
    <location>
        <begin position="175"/>
        <end position="210"/>
    </location>
</feature>
<dbReference type="Proteomes" id="UP000046393">
    <property type="component" value="Unplaced"/>
</dbReference>
<accession>A0A0N5AXW0</accession>
<dbReference type="AlphaFoldDB" id="A0A0N5AXW0"/>
<evidence type="ECO:0000256" key="3">
    <source>
        <dbReference type="PROSITE-ProRule" id="PRU00175"/>
    </source>
</evidence>
<dbReference type="SUPFAM" id="SSF57850">
    <property type="entry name" value="RING/U-box"/>
    <property type="match status" value="1"/>
</dbReference>
<keyword evidence="4" id="KW-0175">Coiled coil</keyword>
<dbReference type="InterPro" id="IPR013083">
    <property type="entry name" value="Znf_RING/FYVE/PHD"/>
</dbReference>
<evidence type="ECO:0000313" key="6">
    <source>
        <dbReference type="Proteomes" id="UP000046393"/>
    </source>
</evidence>
<evidence type="ECO:0000256" key="2">
    <source>
        <dbReference type="ARBA" id="ARBA00022833"/>
    </source>
</evidence>
<feature type="coiled-coil region" evidence="4">
    <location>
        <begin position="91"/>
        <end position="168"/>
    </location>
</feature>
<evidence type="ECO:0000313" key="7">
    <source>
        <dbReference type="WBParaSite" id="SMUV_0000979301-mRNA-1"/>
    </source>
</evidence>
<dbReference type="InterPro" id="IPR051728">
    <property type="entry name" value="RING-FYVE_E3_ubiquitin-ligase"/>
</dbReference>
<proteinExistence type="predicted"/>
<dbReference type="PANTHER" id="PTHR14879">
    <property type="entry name" value="CASPASE REGULATOR, RING FINGER DOMAIN-CONTAINING"/>
    <property type="match status" value="1"/>
</dbReference>
<name>A0A0N5AXW0_9BILA</name>
<dbReference type="GO" id="GO:0008270">
    <property type="term" value="F:zinc ion binding"/>
    <property type="evidence" value="ECO:0007669"/>
    <property type="project" value="UniProtKB-KW"/>
</dbReference>
<organism evidence="6 7">
    <name type="scientific">Syphacia muris</name>
    <dbReference type="NCBI Taxonomy" id="451379"/>
    <lineage>
        <taxon>Eukaryota</taxon>
        <taxon>Metazoa</taxon>
        <taxon>Ecdysozoa</taxon>
        <taxon>Nematoda</taxon>
        <taxon>Chromadorea</taxon>
        <taxon>Rhabditida</taxon>
        <taxon>Spirurina</taxon>
        <taxon>Oxyuridomorpha</taxon>
        <taxon>Oxyuroidea</taxon>
        <taxon>Oxyuridae</taxon>
        <taxon>Syphacia</taxon>
    </lineage>
</organism>
<sequence length="221" mass="25997">MEIYTLKNKLDTQNEALNHTQSLLDIQVHESCSKAEELRSLQKKYDVFKERSLTETETNEKVRNRAVTFINIISRDSELQLHYDSIHSSEIRELREKLSKAEDSLKTKQEECLSLRKDMARLTEVMAYFQVTKQENELEQCKNFKAEIRKAEQRIEEMRIERDNVVSALNMIPTCVICLDRRPQVLYMPCSHFVCCESCGNRFENCPTCRQKICGKITVYQ</sequence>
<dbReference type="STRING" id="451379.A0A0N5AXW0"/>
<evidence type="ECO:0000256" key="1">
    <source>
        <dbReference type="ARBA" id="ARBA00022771"/>
    </source>
</evidence>
<dbReference type="InterPro" id="IPR001841">
    <property type="entry name" value="Znf_RING"/>
</dbReference>
<evidence type="ECO:0000256" key="4">
    <source>
        <dbReference type="SAM" id="Coils"/>
    </source>
</evidence>
<dbReference type="Gene3D" id="3.30.40.10">
    <property type="entry name" value="Zinc/RING finger domain, C3HC4 (zinc finger)"/>
    <property type="match status" value="1"/>
</dbReference>
<keyword evidence="6" id="KW-1185">Reference proteome</keyword>
<keyword evidence="2" id="KW-0862">Zinc</keyword>
<evidence type="ECO:0000259" key="5">
    <source>
        <dbReference type="PROSITE" id="PS50089"/>
    </source>
</evidence>
<keyword evidence="1 3" id="KW-0863">Zinc-finger</keyword>
<dbReference type="PROSITE" id="PS50089">
    <property type="entry name" value="ZF_RING_2"/>
    <property type="match status" value="1"/>
</dbReference>
<protein>
    <submittedName>
        <fullName evidence="7">RING-type domain-containing protein</fullName>
    </submittedName>
</protein>
<dbReference type="PANTHER" id="PTHR14879:SF5">
    <property type="entry name" value="RING-TYPE DOMAIN-CONTAINING PROTEIN"/>
    <property type="match status" value="1"/>
</dbReference>
<reference evidence="7" key="1">
    <citation type="submission" date="2017-02" db="UniProtKB">
        <authorList>
            <consortium name="WormBaseParasite"/>
        </authorList>
    </citation>
    <scope>IDENTIFICATION</scope>
</reference>
<dbReference type="WBParaSite" id="SMUV_0000979301-mRNA-1">
    <property type="protein sequence ID" value="SMUV_0000979301-mRNA-1"/>
    <property type="gene ID" value="SMUV_0000979301"/>
</dbReference>